<evidence type="ECO:0000256" key="1">
    <source>
        <dbReference type="ARBA" id="ARBA00022649"/>
    </source>
</evidence>
<name>A0ABN1FDE1_9BACI</name>
<keyword evidence="1" id="KW-1277">Toxin-antitoxin system</keyword>
<evidence type="ECO:0000256" key="4">
    <source>
        <dbReference type="ARBA" id="ARBA00024207"/>
    </source>
</evidence>
<dbReference type="RefSeq" id="WP_343809194.1">
    <property type="nucleotide sequence ID" value="NZ_BAAADS010000001.1"/>
</dbReference>
<evidence type="ECO:0000256" key="2">
    <source>
        <dbReference type="ARBA" id="ARBA00022722"/>
    </source>
</evidence>
<comment type="caution">
    <text evidence="5">The sequence shown here is derived from an EMBL/GenBank/DDBJ whole genome shotgun (WGS) entry which is preliminary data.</text>
</comment>
<dbReference type="InterPro" id="IPR037038">
    <property type="entry name" value="HepT-like_sf"/>
</dbReference>
<reference evidence="5 6" key="1">
    <citation type="journal article" date="2019" name="Int. J. Syst. Evol. Microbiol.">
        <title>The Global Catalogue of Microorganisms (GCM) 10K type strain sequencing project: providing services to taxonomists for standard genome sequencing and annotation.</title>
        <authorList>
            <consortium name="The Broad Institute Genomics Platform"/>
            <consortium name="The Broad Institute Genome Sequencing Center for Infectious Disease"/>
            <person name="Wu L."/>
            <person name="Ma J."/>
        </authorList>
    </citation>
    <scope>NUCLEOTIDE SEQUENCE [LARGE SCALE GENOMIC DNA]</scope>
    <source>
        <strain evidence="5 6">JCM 15395</strain>
    </source>
</reference>
<dbReference type="Gene3D" id="1.20.120.580">
    <property type="entry name" value="bsu32300-like"/>
    <property type="match status" value="1"/>
</dbReference>
<evidence type="ECO:0000313" key="6">
    <source>
        <dbReference type="Proteomes" id="UP001500866"/>
    </source>
</evidence>
<keyword evidence="2" id="KW-0540">Nuclease</keyword>
<keyword evidence="3" id="KW-0378">Hydrolase</keyword>
<dbReference type="Pfam" id="PF01934">
    <property type="entry name" value="HepT-like"/>
    <property type="match status" value="1"/>
</dbReference>
<sequence length="146" mass="17238">MYFVDRKKIEETLDYMNELLAEVKKHQVSTLMEKLYLERTVHMVIESMLDVGNMMIDGFIMRDPGSYEDIIDILVDEMVVPESHDKGLKDVILLRKHLVKEYLSIDHELLEKTVQDNMEKLMVFSTYVRKYLDNEFGVANAFLKNE</sequence>
<comment type="similarity">
    <text evidence="4">Belongs to the HepT RNase toxin family.</text>
</comment>
<evidence type="ECO:0000256" key="3">
    <source>
        <dbReference type="ARBA" id="ARBA00022801"/>
    </source>
</evidence>
<proteinExistence type="inferred from homology"/>
<gene>
    <name evidence="5" type="ORF">GCM10009001_00530</name>
</gene>
<protein>
    <submittedName>
        <fullName evidence="5">DUF86 domain-containing protein</fullName>
    </submittedName>
</protein>
<dbReference type="PANTHER" id="PTHR33397:SF5">
    <property type="entry name" value="RNASE YUTE-RELATED"/>
    <property type="match status" value="1"/>
</dbReference>
<dbReference type="PANTHER" id="PTHR33397">
    <property type="entry name" value="UPF0331 PROTEIN YUTE"/>
    <property type="match status" value="1"/>
</dbReference>
<accession>A0ABN1FDE1</accession>
<dbReference type="InterPro" id="IPR008201">
    <property type="entry name" value="HepT-like"/>
</dbReference>
<organism evidence="5 6">
    <name type="scientific">Virgibacillus siamensis</name>
    <dbReference type="NCBI Taxonomy" id="480071"/>
    <lineage>
        <taxon>Bacteria</taxon>
        <taxon>Bacillati</taxon>
        <taxon>Bacillota</taxon>
        <taxon>Bacilli</taxon>
        <taxon>Bacillales</taxon>
        <taxon>Bacillaceae</taxon>
        <taxon>Virgibacillus</taxon>
    </lineage>
</organism>
<keyword evidence="6" id="KW-1185">Reference proteome</keyword>
<evidence type="ECO:0000313" key="5">
    <source>
        <dbReference type="EMBL" id="GAA0588554.1"/>
    </source>
</evidence>
<dbReference type="Proteomes" id="UP001500866">
    <property type="component" value="Unassembled WGS sequence"/>
</dbReference>
<dbReference type="EMBL" id="BAAADS010000001">
    <property type="protein sequence ID" value="GAA0588554.1"/>
    <property type="molecule type" value="Genomic_DNA"/>
</dbReference>
<dbReference type="InterPro" id="IPR052379">
    <property type="entry name" value="Type_VII_TA_RNase"/>
</dbReference>